<dbReference type="GO" id="GO:0004641">
    <property type="term" value="F:phosphoribosylformylglycinamidine cyclo-ligase activity"/>
    <property type="evidence" value="ECO:0007669"/>
    <property type="project" value="UniProtKB-EC"/>
</dbReference>
<reference evidence="17" key="1">
    <citation type="submission" date="2018-05" db="EMBL/GenBank/DDBJ databases">
        <authorList>
            <person name="Lanie J.A."/>
            <person name="Ng W.-L."/>
            <person name="Kazmierczak K.M."/>
            <person name="Andrzejewski T.M."/>
            <person name="Davidsen T.M."/>
            <person name="Wayne K.J."/>
            <person name="Tettelin H."/>
            <person name="Glass J.I."/>
            <person name="Rusch D."/>
            <person name="Podicherti R."/>
            <person name="Tsui H.-C.T."/>
            <person name="Winkler M.E."/>
        </authorList>
    </citation>
    <scope>NUCLEOTIDE SEQUENCE</scope>
</reference>
<dbReference type="GO" id="GO:0005524">
    <property type="term" value="F:ATP binding"/>
    <property type="evidence" value="ECO:0007669"/>
    <property type="project" value="UniProtKB-KW"/>
</dbReference>
<evidence type="ECO:0000256" key="3">
    <source>
        <dbReference type="ARBA" id="ARBA00010280"/>
    </source>
</evidence>
<dbReference type="Pfam" id="PF00586">
    <property type="entry name" value="AIRS"/>
    <property type="match status" value="1"/>
</dbReference>
<evidence type="ECO:0000256" key="9">
    <source>
        <dbReference type="ARBA" id="ARBA00022755"/>
    </source>
</evidence>
<evidence type="ECO:0000256" key="6">
    <source>
        <dbReference type="ARBA" id="ARBA00022490"/>
    </source>
</evidence>
<evidence type="ECO:0000259" key="16">
    <source>
        <dbReference type="Pfam" id="PF02769"/>
    </source>
</evidence>
<dbReference type="PANTHER" id="PTHR10520">
    <property type="entry name" value="TRIFUNCTIONAL PURINE BIOSYNTHETIC PROTEIN ADENOSINE-3-RELATED"/>
    <property type="match status" value="1"/>
</dbReference>
<evidence type="ECO:0000256" key="11">
    <source>
        <dbReference type="ARBA" id="ARBA00031908"/>
    </source>
</evidence>
<dbReference type="InterPro" id="IPR036921">
    <property type="entry name" value="PurM-like_N_sf"/>
</dbReference>
<dbReference type="SUPFAM" id="SSF55326">
    <property type="entry name" value="PurM N-terminal domain-like"/>
    <property type="match status" value="1"/>
</dbReference>
<dbReference type="Gene3D" id="3.30.1330.10">
    <property type="entry name" value="PurM-like, N-terminal domain"/>
    <property type="match status" value="1"/>
</dbReference>
<evidence type="ECO:0000256" key="1">
    <source>
        <dbReference type="ARBA" id="ARBA00004496"/>
    </source>
</evidence>
<evidence type="ECO:0000256" key="2">
    <source>
        <dbReference type="ARBA" id="ARBA00004686"/>
    </source>
</evidence>
<keyword evidence="7" id="KW-0436">Ligase</keyword>
<dbReference type="InterPro" id="IPR016188">
    <property type="entry name" value="PurM-like_N"/>
</dbReference>
<keyword evidence="10" id="KW-0067">ATP-binding</keyword>
<evidence type="ECO:0000256" key="4">
    <source>
        <dbReference type="ARBA" id="ARBA00013047"/>
    </source>
</evidence>
<dbReference type="GO" id="GO:0005829">
    <property type="term" value="C:cytosol"/>
    <property type="evidence" value="ECO:0007669"/>
    <property type="project" value="TreeGrafter"/>
</dbReference>
<dbReference type="GO" id="GO:0006189">
    <property type="term" value="P:'de novo' IMP biosynthetic process"/>
    <property type="evidence" value="ECO:0007669"/>
    <property type="project" value="UniProtKB-UniPathway"/>
</dbReference>
<sequence>MYSLKDVLKDYAEPIMVQSVDGVGTKMSVAQQCKNFSFVGADLVNACCNDVAATGAKPITFLDYIASSTLSPGVISEIIKSVAGECKRVGVSLVGGETAEMPGTYHKNEYDLVGVATGIIDKKNIIDGSRVKSGSAILGLPSSGLHTNGYSLARKLIFETLKLSTNDTLPNQNTTIEHALLAPHKNYSMVINDLVSGGQNIEGIAHITGGGLIDNVPRILPGGLAAEIDIDTWKKIPIFEFLTNNLDLSTKELYKTFNMGIGLVLIVEENQKGSIIKTLENDGCKEIGRIITSSSKEVYLREQ</sequence>
<comment type="pathway">
    <text evidence="2">Purine metabolism; IMP biosynthesis via de novo pathway; 5-amino-1-(5-phospho-D-ribosyl)imidazole from N(2)-formyl-N(1)-(5-phospho-D-ribosyl)glycinamide: step 2/2.</text>
</comment>
<evidence type="ECO:0000256" key="5">
    <source>
        <dbReference type="ARBA" id="ARBA00020367"/>
    </source>
</evidence>
<dbReference type="Gene3D" id="3.90.650.10">
    <property type="entry name" value="PurM-like C-terminal domain"/>
    <property type="match status" value="1"/>
</dbReference>
<dbReference type="NCBIfam" id="TIGR00878">
    <property type="entry name" value="purM"/>
    <property type="match status" value="1"/>
</dbReference>
<evidence type="ECO:0000259" key="15">
    <source>
        <dbReference type="Pfam" id="PF00586"/>
    </source>
</evidence>
<evidence type="ECO:0000256" key="10">
    <source>
        <dbReference type="ARBA" id="ARBA00022840"/>
    </source>
</evidence>
<evidence type="ECO:0000256" key="13">
    <source>
        <dbReference type="ARBA" id="ARBA00033093"/>
    </source>
</evidence>
<dbReference type="EC" id="6.3.3.1" evidence="4"/>
<dbReference type="InterPro" id="IPR036676">
    <property type="entry name" value="PurM-like_C_sf"/>
</dbReference>
<keyword evidence="9" id="KW-0658">Purine biosynthesis</keyword>
<proteinExistence type="inferred from homology"/>
<evidence type="ECO:0000313" key="17">
    <source>
        <dbReference type="EMBL" id="SUZ84585.1"/>
    </source>
</evidence>
<evidence type="ECO:0000256" key="14">
    <source>
        <dbReference type="ARBA" id="ARBA00049057"/>
    </source>
</evidence>
<evidence type="ECO:0000256" key="8">
    <source>
        <dbReference type="ARBA" id="ARBA00022741"/>
    </source>
</evidence>
<feature type="domain" description="PurM-like N-terminal" evidence="15">
    <location>
        <begin position="16"/>
        <end position="120"/>
    </location>
</feature>
<comment type="similarity">
    <text evidence="3">Belongs to the AIR synthase family.</text>
</comment>
<dbReference type="Pfam" id="PF02769">
    <property type="entry name" value="AIRS_C"/>
    <property type="match status" value="1"/>
</dbReference>
<dbReference type="SUPFAM" id="SSF56042">
    <property type="entry name" value="PurM C-terminal domain-like"/>
    <property type="match status" value="1"/>
</dbReference>
<dbReference type="InterPro" id="IPR010918">
    <property type="entry name" value="PurM-like_C_dom"/>
</dbReference>
<dbReference type="GO" id="GO:0004637">
    <property type="term" value="F:phosphoribosylamine-glycine ligase activity"/>
    <property type="evidence" value="ECO:0007669"/>
    <property type="project" value="TreeGrafter"/>
</dbReference>
<dbReference type="UniPathway" id="UPA00074">
    <property type="reaction ID" value="UER00129"/>
</dbReference>
<protein>
    <recommendedName>
        <fullName evidence="5">Phosphoribosylformylglycinamidine cyclo-ligase</fullName>
        <ecNumber evidence="4">6.3.3.1</ecNumber>
    </recommendedName>
    <alternativeName>
        <fullName evidence="12">AIR synthase</fullName>
    </alternativeName>
    <alternativeName>
        <fullName evidence="13">AIRS</fullName>
    </alternativeName>
    <alternativeName>
        <fullName evidence="11">Phosphoribosyl-aminoimidazole synthetase</fullName>
    </alternativeName>
</protein>
<dbReference type="CDD" id="cd02196">
    <property type="entry name" value="PurM"/>
    <property type="match status" value="1"/>
</dbReference>
<evidence type="ECO:0000256" key="7">
    <source>
        <dbReference type="ARBA" id="ARBA00022598"/>
    </source>
</evidence>
<dbReference type="EMBL" id="UINC01001597">
    <property type="protein sequence ID" value="SUZ84585.1"/>
    <property type="molecule type" value="Genomic_DNA"/>
</dbReference>
<dbReference type="PANTHER" id="PTHR10520:SF12">
    <property type="entry name" value="TRIFUNCTIONAL PURINE BIOSYNTHETIC PROTEIN ADENOSINE-3"/>
    <property type="match status" value="1"/>
</dbReference>
<comment type="subcellular location">
    <subcellularLocation>
        <location evidence="1">Cytoplasm</location>
    </subcellularLocation>
</comment>
<dbReference type="FunFam" id="3.90.650.10:FF:000011">
    <property type="entry name" value="Phosphoribosylformylglycinamidine cyclo-ligase"/>
    <property type="match status" value="1"/>
</dbReference>
<feature type="domain" description="PurM-like C-terminal" evidence="16">
    <location>
        <begin position="132"/>
        <end position="299"/>
    </location>
</feature>
<comment type="catalytic activity">
    <reaction evidence="14">
        <text>2-formamido-N(1)-(5-O-phospho-beta-D-ribosyl)acetamidine + ATP = 5-amino-1-(5-phospho-beta-D-ribosyl)imidazole + ADP + phosphate + H(+)</text>
        <dbReference type="Rhea" id="RHEA:23032"/>
        <dbReference type="ChEBI" id="CHEBI:15378"/>
        <dbReference type="ChEBI" id="CHEBI:30616"/>
        <dbReference type="ChEBI" id="CHEBI:43474"/>
        <dbReference type="ChEBI" id="CHEBI:137981"/>
        <dbReference type="ChEBI" id="CHEBI:147287"/>
        <dbReference type="ChEBI" id="CHEBI:456216"/>
        <dbReference type="EC" id="6.3.3.1"/>
    </reaction>
</comment>
<accession>A0A381QYR4</accession>
<dbReference type="InterPro" id="IPR004733">
    <property type="entry name" value="PurM_cligase"/>
</dbReference>
<name>A0A381QYR4_9ZZZZ</name>
<keyword evidence="6" id="KW-0963">Cytoplasm</keyword>
<dbReference type="GO" id="GO:0046084">
    <property type="term" value="P:adenine biosynthetic process"/>
    <property type="evidence" value="ECO:0007669"/>
    <property type="project" value="TreeGrafter"/>
</dbReference>
<evidence type="ECO:0000256" key="12">
    <source>
        <dbReference type="ARBA" id="ARBA00032931"/>
    </source>
</evidence>
<organism evidence="17">
    <name type="scientific">marine metagenome</name>
    <dbReference type="NCBI Taxonomy" id="408172"/>
    <lineage>
        <taxon>unclassified sequences</taxon>
        <taxon>metagenomes</taxon>
        <taxon>ecological metagenomes</taxon>
    </lineage>
</organism>
<dbReference type="AlphaFoldDB" id="A0A381QYR4"/>
<keyword evidence="8" id="KW-0547">Nucleotide-binding</keyword>
<gene>
    <name evidence="17" type="ORF">METZ01_LOCUS37439</name>
</gene>